<sequence length="69" mass="8099">MNTYEHDSKITPYNTGKVKIGQFYVPPFEKVTITREDYLWQTVLLNCNKNWYSDIVSTTKAVILNIINK</sequence>
<evidence type="ECO:0000313" key="1">
    <source>
        <dbReference type="EMBL" id="CAB4122627.1"/>
    </source>
</evidence>
<reference evidence="1" key="1">
    <citation type="submission" date="2020-04" db="EMBL/GenBank/DDBJ databases">
        <authorList>
            <person name="Chiriac C."/>
            <person name="Salcher M."/>
            <person name="Ghai R."/>
            <person name="Kavagutti S V."/>
        </authorList>
    </citation>
    <scope>NUCLEOTIDE SEQUENCE</scope>
</reference>
<gene>
    <name evidence="3" type="ORF">UFOVP234_31</name>
    <name evidence="1" type="ORF">UFOVP35_41</name>
    <name evidence="2" type="ORF">UFOVP52_6</name>
</gene>
<evidence type="ECO:0000313" key="2">
    <source>
        <dbReference type="EMBL" id="CAB4124402.1"/>
    </source>
</evidence>
<evidence type="ECO:0000313" key="3">
    <source>
        <dbReference type="EMBL" id="CAB5219824.1"/>
    </source>
</evidence>
<accession>A0A6J5KP14</accession>
<name>A0A6J5KP14_9CAUD</name>
<dbReference type="EMBL" id="LR796190">
    <property type="protein sequence ID" value="CAB4124402.1"/>
    <property type="molecule type" value="Genomic_DNA"/>
</dbReference>
<proteinExistence type="predicted"/>
<protein>
    <submittedName>
        <fullName evidence="1">Uncharacterized protein</fullName>
    </submittedName>
</protein>
<dbReference type="EMBL" id="LR796166">
    <property type="protein sequence ID" value="CAB4122627.1"/>
    <property type="molecule type" value="Genomic_DNA"/>
</dbReference>
<dbReference type="EMBL" id="LR798280">
    <property type="protein sequence ID" value="CAB5219824.1"/>
    <property type="molecule type" value="Genomic_DNA"/>
</dbReference>
<organism evidence="1">
    <name type="scientific">uncultured Caudovirales phage</name>
    <dbReference type="NCBI Taxonomy" id="2100421"/>
    <lineage>
        <taxon>Viruses</taxon>
        <taxon>Duplodnaviria</taxon>
        <taxon>Heunggongvirae</taxon>
        <taxon>Uroviricota</taxon>
        <taxon>Caudoviricetes</taxon>
        <taxon>Peduoviridae</taxon>
        <taxon>Maltschvirus</taxon>
        <taxon>Maltschvirus maltsch</taxon>
    </lineage>
</organism>